<evidence type="ECO:0000313" key="1">
    <source>
        <dbReference type="EMBL" id="PQJ69049.1"/>
    </source>
</evidence>
<sequence length="147" mass="16509">MGKEHFYQVNVNWKENRKGVLSSNVLDEKIAIATPPEFPKGEANIWTPEHYFVAAINGCLMTTFLAVAENFKLNFVNFESNAVGKLEMVDRKFMMSEVVLKPIVTISNEADIDLAKKVVEKSENACLISNSVNSTIKLEITIKVKKD</sequence>
<proteinExistence type="predicted"/>
<evidence type="ECO:0000313" key="2">
    <source>
        <dbReference type="Proteomes" id="UP000247345"/>
    </source>
</evidence>
<dbReference type="InterPro" id="IPR052707">
    <property type="entry name" value="OsmC_Ohr_Peroxiredoxin"/>
</dbReference>
<dbReference type="RefSeq" id="WP_105049982.1">
    <property type="nucleotide sequence ID" value="NZ_CP150661.1"/>
</dbReference>
<dbReference type="SUPFAM" id="SSF82784">
    <property type="entry name" value="OsmC-like"/>
    <property type="match status" value="1"/>
</dbReference>
<protein>
    <submittedName>
        <fullName evidence="1">Osmotically inducible protein OsmC</fullName>
    </submittedName>
</protein>
<dbReference type="Proteomes" id="UP000247345">
    <property type="component" value="Unassembled WGS sequence"/>
</dbReference>
<dbReference type="InterPro" id="IPR015946">
    <property type="entry name" value="KH_dom-like_a/b"/>
</dbReference>
<dbReference type="InterPro" id="IPR003718">
    <property type="entry name" value="OsmC/Ohr_fam"/>
</dbReference>
<dbReference type="PANTHER" id="PTHR42830:SF2">
    <property type="entry name" value="OSMC_OHR FAMILY PROTEIN"/>
    <property type="match status" value="1"/>
</dbReference>
<dbReference type="PANTHER" id="PTHR42830">
    <property type="entry name" value="OSMOTICALLY INDUCIBLE FAMILY PROTEIN"/>
    <property type="match status" value="1"/>
</dbReference>
<reference evidence="1 2" key="1">
    <citation type="submission" date="2016-12" db="EMBL/GenBank/DDBJ databases">
        <title>Trade-off between light-utilization and light-protection in marine flavobacteria.</title>
        <authorList>
            <person name="Kumagai Y."/>
            <person name="Yoshizawa S."/>
            <person name="Kogure K."/>
            <person name="Iwasaki W."/>
        </authorList>
    </citation>
    <scope>NUCLEOTIDE SEQUENCE [LARGE SCALE GENOMIC DNA]</scope>
    <source>
        <strain evidence="1 2">KCTC 12100</strain>
    </source>
</reference>
<dbReference type="OrthoDB" id="9795405at2"/>
<accession>A0A2P6C7Z0</accession>
<gene>
    <name evidence="1" type="ORF">BTO14_13515</name>
</gene>
<name>A0A2P6C7Z0_9FLAO</name>
<dbReference type="EMBL" id="MSCK01000002">
    <property type="protein sequence ID" value="PQJ69049.1"/>
    <property type="molecule type" value="Genomic_DNA"/>
</dbReference>
<dbReference type="InterPro" id="IPR036102">
    <property type="entry name" value="OsmC/Ohrsf"/>
</dbReference>
<dbReference type="Gene3D" id="3.30.300.20">
    <property type="match status" value="1"/>
</dbReference>
<dbReference type="Pfam" id="PF02566">
    <property type="entry name" value="OsmC"/>
    <property type="match status" value="1"/>
</dbReference>
<keyword evidence="2" id="KW-1185">Reference proteome</keyword>
<comment type="caution">
    <text evidence="1">The sequence shown here is derived from an EMBL/GenBank/DDBJ whole genome shotgun (WGS) entry which is preliminary data.</text>
</comment>
<organism evidence="1 2">
    <name type="scientific">Polaribacter butkevichii</name>
    <dbReference type="NCBI Taxonomy" id="218490"/>
    <lineage>
        <taxon>Bacteria</taxon>
        <taxon>Pseudomonadati</taxon>
        <taxon>Bacteroidota</taxon>
        <taxon>Flavobacteriia</taxon>
        <taxon>Flavobacteriales</taxon>
        <taxon>Flavobacteriaceae</taxon>
    </lineage>
</organism>
<dbReference type="AlphaFoldDB" id="A0A2P6C7Z0"/>